<dbReference type="InterPro" id="IPR005174">
    <property type="entry name" value="KIB1-4_b-propeller"/>
</dbReference>
<proteinExistence type="predicted"/>
<sequence>MAATTEIKTVAGDPEWSNLPHELLSLITNHHLHSATIHILRIRATCTSWRSAIPLRPSPSHTVFGPWISIRWSNYTFIQTSVFYRLQYQPSSTSSSPKGWLIMVRNSTSNPVQLLDPFTNKPLSGTGTHPYDRTTPLKLLNLSNFSLVQLFESISRIQTHHQDMLSLVEDLRLPYRPSDFFKVILFPSLTCQTFDESSSRMVFALDRLGRLSVSRIDEDEDLTTLDGGDFVFHDVILYNGQIYAVDERGTIFWVNCSTLKLVQFSPILSDFHQKMKRLVECNGSLYVVDIDIFDGRIYEEDIIKVYKLDVDHGWLHVETLDNLVLVLGASCSFSLSVEDYYGCDEANCIYLHYNQRIRAFNLKTAVAPLVTQRSSVTTLHSLACALFESVITLAPPSAAGFIS</sequence>
<name>A0ABU6W3C8_9FABA</name>
<comment type="caution">
    <text evidence="2">The sequence shown here is derived from an EMBL/GenBank/DDBJ whole genome shotgun (WGS) entry which is preliminary data.</text>
</comment>
<feature type="domain" description="KIB1-4 beta-propeller" evidence="1">
    <location>
        <begin position="89"/>
        <end position="352"/>
    </location>
</feature>
<evidence type="ECO:0000313" key="2">
    <source>
        <dbReference type="EMBL" id="MED6180391.1"/>
    </source>
</evidence>
<keyword evidence="3" id="KW-1185">Reference proteome</keyword>
<dbReference type="InterPro" id="IPR051304">
    <property type="entry name" value="SCF_F-box_domain"/>
</dbReference>
<protein>
    <recommendedName>
        <fullName evidence="1">KIB1-4 beta-propeller domain-containing protein</fullName>
    </recommendedName>
</protein>
<evidence type="ECO:0000259" key="1">
    <source>
        <dbReference type="Pfam" id="PF03478"/>
    </source>
</evidence>
<gene>
    <name evidence="2" type="ORF">PIB30_009741</name>
</gene>
<accession>A0ABU6W3C8</accession>
<dbReference type="Proteomes" id="UP001341840">
    <property type="component" value="Unassembled WGS sequence"/>
</dbReference>
<evidence type="ECO:0000313" key="3">
    <source>
        <dbReference type="Proteomes" id="UP001341840"/>
    </source>
</evidence>
<dbReference type="PANTHER" id="PTHR47123:SF28">
    <property type="entry name" value="F-BOX DOMAIN-CONTAINING PROTEIN"/>
    <property type="match status" value="1"/>
</dbReference>
<dbReference type="SUPFAM" id="SSF50969">
    <property type="entry name" value="YVTN repeat-like/Quinoprotein amine dehydrogenase"/>
    <property type="match status" value="1"/>
</dbReference>
<dbReference type="InterPro" id="IPR011044">
    <property type="entry name" value="Quino_amine_DH_bsu"/>
</dbReference>
<reference evidence="2 3" key="1">
    <citation type="journal article" date="2023" name="Plants (Basel)">
        <title>Bridging the Gap: Combining Genomics and Transcriptomics Approaches to Understand Stylosanthes scabra, an Orphan Legume from the Brazilian Caatinga.</title>
        <authorList>
            <person name="Ferreira-Neto J.R.C."/>
            <person name="da Silva M.D."/>
            <person name="Binneck E."/>
            <person name="de Melo N.F."/>
            <person name="da Silva R.H."/>
            <person name="de Melo A.L.T.M."/>
            <person name="Pandolfi V."/>
            <person name="Bustamante F.O."/>
            <person name="Brasileiro-Vidal A.C."/>
            <person name="Benko-Iseppon A.M."/>
        </authorList>
    </citation>
    <scope>NUCLEOTIDE SEQUENCE [LARGE SCALE GENOMIC DNA]</scope>
    <source>
        <tissue evidence="2">Leaves</tissue>
    </source>
</reference>
<organism evidence="2 3">
    <name type="scientific">Stylosanthes scabra</name>
    <dbReference type="NCBI Taxonomy" id="79078"/>
    <lineage>
        <taxon>Eukaryota</taxon>
        <taxon>Viridiplantae</taxon>
        <taxon>Streptophyta</taxon>
        <taxon>Embryophyta</taxon>
        <taxon>Tracheophyta</taxon>
        <taxon>Spermatophyta</taxon>
        <taxon>Magnoliopsida</taxon>
        <taxon>eudicotyledons</taxon>
        <taxon>Gunneridae</taxon>
        <taxon>Pentapetalae</taxon>
        <taxon>rosids</taxon>
        <taxon>fabids</taxon>
        <taxon>Fabales</taxon>
        <taxon>Fabaceae</taxon>
        <taxon>Papilionoideae</taxon>
        <taxon>50 kb inversion clade</taxon>
        <taxon>dalbergioids sensu lato</taxon>
        <taxon>Dalbergieae</taxon>
        <taxon>Pterocarpus clade</taxon>
        <taxon>Stylosanthes</taxon>
    </lineage>
</organism>
<dbReference type="PANTHER" id="PTHR47123">
    <property type="entry name" value="F-BOX PROTEIN SKIP23"/>
    <property type="match status" value="1"/>
</dbReference>
<dbReference type="Pfam" id="PF03478">
    <property type="entry name" value="Beta-prop_KIB1-4"/>
    <property type="match status" value="1"/>
</dbReference>
<dbReference type="EMBL" id="JASCZI010181265">
    <property type="protein sequence ID" value="MED6180391.1"/>
    <property type="molecule type" value="Genomic_DNA"/>
</dbReference>